<keyword evidence="3 8" id="KW-0274">FAD</keyword>
<evidence type="ECO:0000256" key="6">
    <source>
        <dbReference type="ARBA" id="ARBA00023209"/>
    </source>
</evidence>
<accession>A0A2A2H2Y3</accession>
<dbReference type="SUPFAM" id="SSF51905">
    <property type="entry name" value="FAD/NAD(P)-binding domain"/>
    <property type="match status" value="1"/>
</dbReference>
<dbReference type="GO" id="GO:0016628">
    <property type="term" value="F:oxidoreductase activity, acting on the CH-CH group of donors, NAD or NADP as acceptor"/>
    <property type="evidence" value="ECO:0007669"/>
    <property type="project" value="InterPro"/>
</dbReference>
<evidence type="ECO:0000313" key="11">
    <source>
        <dbReference type="Proteomes" id="UP000217784"/>
    </source>
</evidence>
<feature type="binding site" evidence="8">
    <location>
        <position position="116"/>
    </location>
    <ligand>
        <name>FAD</name>
        <dbReference type="ChEBI" id="CHEBI:57692"/>
    </ligand>
</feature>
<evidence type="ECO:0000256" key="3">
    <source>
        <dbReference type="ARBA" id="ARBA00022827"/>
    </source>
</evidence>
<comment type="catalytic activity">
    <reaction evidence="8">
        <text>CDP-2,3-bis-O-(geranylgeranyl)-sn-glycerol + 8 AH2 = CDP-2,3-bis-O-(phytanyl)-sn-glycerol + 8 A</text>
        <dbReference type="Rhea" id="RHEA:84207"/>
        <dbReference type="ChEBI" id="CHEBI:13193"/>
        <dbReference type="ChEBI" id="CHEBI:17499"/>
        <dbReference type="ChEBI" id="CHEBI:58838"/>
        <dbReference type="ChEBI" id="CHEBI:74004"/>
    </reaction>
</comment>
<dbReference type="GO" id="GO:0045550">
    <property type="term" value="F:geranylgeranyl reductase activity"/>
    <property type="evidence" value="ECO:0007669"/>
    <property type="project" value="InterPro"/>
</dbReference>
<dbReference type="UniPathway" id="UPA00940"/>
<dbReference type="AlphaFoldDB" id="A0A2A2H2Y3"/>
<feature type="binding site" evidence="8">
    <location>
        <position position="140"/>
    </location>
    <ligand>
        <name>FAD</name>
        <dbReference type="ChEBI" id="CHEBI:57692"/>
    </ligand>
</feature>
<comment type="pathway">
    <text evidence="8">Membrane lipid metabolism; glycerophospholipid metabolism.</text>
</comment>
<dbReference type="InterPro" id="IPR036188">
    <property type="entry name" value="FAD/NAD-bd_sf"/>
</dbReference>
<dbReference type="Pfam" id="PF22578">
    <property type="entry name" value="GGR_cat"/>
    <property type="match status" value="1"/>
</dbReference>
<keyword evidence="4 8" id="KW-0560">Oxidoreductase</keyword>
<comment type="miscellaneous">
    <text evidence="8">Reduction reaction proceeds via syn addition of hydrogen for double bonds.</text>
</comment>
<comment type="catalytic activity">
    <reaction evidence="8">
        <text>2,3-bis-O-(phytanyl)-sn-glycerol 1-phosphate + 8 A = 2,3-bis-O-(geranylgeranyl)-sn-glycerol 1-phosphate + 8 AH2</text>
        <dbReference type="Rhea" id="RHEA:64368"/>
        <dbReference type="ChEBI" id="CHEBI:13193"/>
        <dbReference type="ChEBI" id="CHEBI:17499"/>
        <dbReference type="ChEBI" id="CHEBI:58837"/>
        <dbReference type="ChEBI" id="CHEBI:73125"/>
    </reaction>
</comment>
<comment type="caution">
    <text evidence="10">The sequence shown here is derived from an EMBL/GenBank/DDBJ whole genome shotgun (WGS) entry which is preliminary data.</text>
</comment>
<reference evidence="10 11" key="1">
    <citation type="journal article" date="2017" name="BMC Genomics">
        <title>Genomic analysis of methanogenic archaea reveals a shift towards energy conservation.</title>
        <authorList>
            <person name="Gilmore S.P."/>
            <person name="Henske J.K."/>
            <person name="Sexton J.A."/>
            <person name="Solomon K.V."/>
            <person name="Seppala S."/>
            <person name="Yoo J.I."/>
            <person name="Huyett L.M."/>
            <person name="Pressman A."/>
            <person name="Cogan J.Z."/>
            <person name="Kivenson V."/>
            <person name="Peng X."/>
            <person name="Tan Y."/>
            <person name="Valentine D.L."/>
            <person name="O'Malley M.A."/>
        </authorList>
    </citation>
    <scope>NUCLEOTIDE SEQUENCE [LARGE SCALE GENOMIC DNA]</scope>
    <source>
        <strain evidence="10 11">M.o.H.</strain>
    </source>
</reference>
<evidence type="ECO:0000256" key="5">
    <source>
        <dbReference type="ARBA" id="ARBA00023098"/>
    </source>
</evidence>
<dbReference type="Proteomes" id="UP000217784">
    <property type="component" value="Unassembled WGS sequence"/>
</dbReference>
<dbReference type="PANTHER" id="PTHR42685:SF18">
    <property type="entry name" value="DIGERANYLGERANYLGLYCEROPHOSPHOLIPID REDUCTASE"/>
    <property type="match status" value="1"/>
</dbReference>
<dbReference type="InterPro" id="IPR023590">
    <property type="entry name" value="DGGGPL_reductase"/>
</dbReference>
<keyword evidence="1 8" id="KW-0444">Lipid biosynthesis</keyword>
<comment type="similarity">
    <text evidence="8">Belongs to the geranylgeranyl reductase family. DGGGPL reductase subfamily.</text>
</comment>
<comment type="function">
    <text evidence="8">Is involved in the reduction of 2,3-digeranylgeranylglycerophospholipids (unsaturated archaeols) into 2,3-diphytanylglycerophospholipids (saturated archaeols) in the biosynthesis of archaeal membrane lipids. Catalyzes the formation of archaetidic acid (2,3-di-O-phytanyl-sn-glyceryl phosphate) from 2,3-di-O-geranylgeranylglyceryl phosphate (DGGGP) via the hydrogenation of each double bond of the isoprenoid chains. Is also probably able to reduce double bonds of geranyl groups in CDP-2,3-bis-O-(geranylgeranyl)-sn-glycerol and archaetidylserine, thus acting at various stages in the biosynthesis of archaeal membrane lipids.</text>
</comment>
<dbReference type="PRINTS" id="PR00420">
    <property type="entry name" value="RNGMNOXGNASE"/>
</dbReference>
<gene>
    <name evidence="10" type="ORF">ASJ80_01945</name>
</gene>
<keyword evidence="2 8" id="KW-0285">Flavoprotein</keyword>
<dbReference type="GO" id="GO:0016020">
    <property type="term" value="C:membrane"/>
    <property type="evidence" value="ECO:0007669"/>
    <property type="project" value="GOC"/>
</dbReference>
<evidence type="ECO:0000259" key="9">
    <source>
        <dbReference type="Pfam" id="PF22578"/>
    </source>
</evidence>
<evidence type="ECO:0000256" key="8">
    <source>
        <dbReference type="HAMAP-Rule" id="MF_01287"/>
    </source>
</evidence>
<dbReference type="Pfam" id="PF12831">
    <property type="entry name" value="FAD_oxidored"/>
    <property type="match status" value="1"/>
</dbReference>
<dbReference type="InterPro" id="IPR011777">
    <property type="entry name" value="Geranylgeranyl_Rdtase_fam"/>
</dbReference>
<feature type="binding site" evidence="8">
    <location>
        <position position="291"/>
    </location>
    <ligand>
        <name>FAD</name>
        <dbReference type="ChEBI" id="CHEBI:57692"/>
    </ligand>
</feature>
<feature type="binding site" evidence="8">
    <location>
        <position position="56"/>
    </location>
    <ligand>
        <name>FAD</name>
        <dbReference type="ChEBI" id="CHEBI:57692"/>
    </ligand>
</feature>
<comment type="caution">
    <text evidence="8">Lacks conserved residue(s) required for the propagation of feature annotation.</text>
</comment>
<evidence type="ECO:0000256" key="7">
    <source>
        <dbReference type="ARBA" id="ARBA00023264"/>
    </source>
</evidence>
<evidence type="ECO:0000256" key="4">
    <source>
        <dbReference type="ARBA" id="ARBA00023002"/>
    </source>
</evidence>
<comment type="cofactor">
    <cofactor evidence="8">
        <name>FAD</name>
        <dbReference type="ChEBI" id="CHEBI:57692"/>
    </cofactor>
    <text evidence="8">Binds 1 FAD per subunit.</text>
</comment>
<dbReference type="PANTHER" id="PTHR42685">
    <property type="entry name" value="GERANYLGERANYL DIPHOSPHATE REDUCTASE"/>
    <property type="match status" value="1"/>
</dbReference>
<dbReference type="EMBL" id="LMVM01000037">
    <property type="protein sequence ID" value="PAV03748.1"/>
    <property type="molecule type" value="Genomic_DNA"/>
</dbReference>
<organism evidence="10 11">
    <name type="scientific">Methanobacterium bryantii</name>
    <dbReference type="NCBI Taxonomy" id="2161"/>
    <lineage>
        <taxon>Archaea</taxon>
        <taxon>Methanobacteriati</taxon>
        <taxon>Methanobacteriota</taxon>
        <taxon>Methanomada group</taxon>
        <taxon>Methanobacteria</taxon>
        <taxon>Methanobacteriales</taxon>
        <taxon>Methanobacteriaceae</taxon>
        <taxon>Methanobacterium</taxon>
    </lineage>
</organism>
<dbReference type="NCBIfam" id="TIGR02032">
    <property type="entry name" value="GG-red-SF"/>
    <property type="match status" value="1"/>
</dbReference>
<dbReference type="GO" id="GO:0046474">
    <property type="term" value="P:glycerophospholipid biosynthetic process"/>
    <property type="evidence" value="ECO:0007669"/>
    <property type="project" value="UniProtKB-UniRule"/>
</dbReference>
<evidence type="ECO:0000256" key="1">
    <source>
        <dbReference type="ARBA" id="ARBA00022516"/>
    </source>
</evidence>
<dbReference type="OrthoDB" id="6062at2157"/>
<dbReference type="Gene3D" id="3.50.50.60">
    <property type="entry name" value="FAD/NAD(P)-binding domain"/>
    <property type="match status" value="1"/>
</dbReference>
<dbReference type="Gene3D" id="3.30.9.10">
    <property type="entry name" value="D-Amino Acid Oxidase, subunit A, domain 2"/>
    <property type="match status" value="1"/>
</dbReference>
<keyword evidence="7 8" id="KW-1208">Phospholipid metabolism</keyword>
<keyword evidence="6 8" id="KW-0594">Phospholipid biosynthesis</keyword>
<dbReference type="InterPro" id="IPR054715">
    <property type="entry name" value="GGR_cat"/>
</dbReference>
<name>A0A2A2H2Y3_METBR</name>
<proteinExistence type="inferred from homology"/>
<protein>
    <recommendedName>
        <fullName evidence="8">Digeranylgeranylglycerophospholipid reductase</fullName>
        <shortName evidence="8">DGGGPL reductase</shortName>
        <ecNumber evidence="8">1.3.-.-</ecNumber>
    </recommendedName>
    <alternativeName>
        <fullName evidence="8">2,3-bis-O-geranylgeranylglyceryl phosphate reductase</fullName>
    </alternativeName>
    <alternativeName>
        <fullName evidence="8">Geranylgeranyl reductase</fullName>
        <shortName evidence="8">GGR</shortName>
    </alternativeName>
</protein>
<feature type="binding site" evidence="8">
    <location>
        <position position="25"/>
    </location>
    <ligand>
        <name>FAD</name>
        <dbReference type="ChEBI" id="CHEBI:57692"/>
    </ligand>
</feature>
<keyword evidence="11" id="KW-1185">Reference proteome</keyword>
<keyword evidence="5 8" id="KW-0443">Lipid metabolism</keyword>
<comment type="catalytic activity">
    <reaction evidence="8">
        <text>a 2,3-bis-O-phytanyl-sn-glycerol 1-phospholipid + 8 A = a 2,3-bis-O-(geranylgeranyl)-sn-glycerol 1-phospholipid + 8 AH2</text>
        <dbReference type="Rhea" id="RHEA:64376"/>
        <dbReference type="ChEBI" id="CHEBI:13193"/>
        <dbReference type="ChEBI" id="CHEBI:17499"/>
        <dbReference type="ChEBI" id="CHEBI:138139"/>
        <dbReference type="ChEBI" id="CHEBI:138140"/>
    </reaction>
</comment>
<sequence>MSSWSILHRGECMKYDVVVVGGRIGGSISSLFASKNDVDVLMIEKRQEIGVPVQCAEGTTHSTFEILEMKPSSRYVCAEVETGTIHAPNETYINAEDLVEFNNLDKNIAKGYILDRKVFDKHLAIESAKAGTDIMVKTTVKDLMKKDGKICGVVAKHMGKTMEIKADVVIAADGVESNMAQMAGLKAPDNPMDICSCAQYELVCSDFDHDRVHLYFGRNIAPGGYAWVFPKEEGTANVGLGIRGPSETAYQYLKKFISKFNATPVELNVGGVPLSGPIDKTYTDGFLVVGDAARQIDPVTGGGTFTTVPCARIAGEVAAEAVKEEDTSAAFLKRYDDAWRVKIEDILKMSLKCRKVADKLTDDEMNALVEFLNNSKGKEISKIAFIKFLGKHPRLLRLVKDLL</sequence>
<feature type="binding site" evidence="8">
    <location>
        <position position="55"/>
    </location>
    <ligand>
        <name>FAD</name>
        <dbReference type="ChEBI" id="CHEBI:57692"/>
    </ligand>
</feature>
<feature type="binding site" evidence="8">
    <location>
        <position position="44"/>
    </location>
    <ligand>
        <name>FAD</name>
        <dbReference type="ChEBI" id="CHEBI:57692"/>
    </ligand>
</feature>
<evidence type="ECO:0000256" key="2">
    <source>
        <dbReference type="ARBA" id="ARBA00022630"/>
    </source>
</evidence>
<dbReference type="EC" id="1.3.-.-" evidence="8"/>
<comment type="catalytic activity">
    <reaction evidence="8">
        <text>archaetidylserine + 8 AH2 = 2,3-bis-O-phytanyl-sn-glycero-3-phospho-L-serine + 8 A</text>
        <dbReference type="Rhea" id="RHEA:84215"/>
        <dbReference type="ChEBI" id="CHEBI:13193"/>
        <dbReference type="ChEBI" id="CHEBI:17499"/>
        <dbReference type="ChEBI" id="CHEBI:71517"/>
        <dbReference type="ChEBI" id="CHEBI:74853"/>
    </reaction>
</comment>
<feature type="binding site" evidence="8">
    <location>
        <position position="303"/>
    </location>
    <ligand>
        <name>FAD</name>
        <dbReference type="ChEBI" id="CHEBI:57692"/>
    </ligand>
</feature>
<evidence type="ECO:0000313" key="10">
    <source>
        <dbReference type="EMBL" id="PAV03748.1"/>
    </source>
</evidence>
<dbReference type="GO" id="GO:0046467">
    <property type="term" value="P:membrane lipid biosynthetic process"/>
    <property type="evidence" value="ECO:0007669"/>
    <property type="project" value="InterPro"/>
</dbReference>
<dbReference type="InterPro" id="IPR050407">
    <property type="entry name" value="Geranylgeranyl_reductase"/>
</dbReference>
<feature type="domain" description="Digeranylgeranylglycerophospholipid reductase catalytic" evidence="9">
    <location>
        <begin position="193"/>
        <end position="260"/>
    </location>
</feature>
<dbReference type="GO" id="GO:0050660">
    <property type="term" value="F:flavin adenine dinucleotide binding"/>
    <property type="evidence" value="ECO:0007669"/>
    <property type="project" value="UniProtKB-UniRule"/>
</dbReference>
<feature type="binding site" evidence="8">
    <location>
        <position position="58"/>
    </location>
    <ligand>
        <name>FAD</name>
        <dbReference type="ChEBI" id="CHEBI:57692"/>
    </ligand>
</feature>
<dbReference type="HAMAP" id="MF_01287">
    <property type="entry name" value="DGGGPL_reductase"/>
    <property type="match status" value="1"/>
</dbReference>